<reference evidence="1 2" key="1">
    <citation type="journal article" date="2019" name="Microbiol. Resour. Announc.">
        <title>Complete Genome Sequence of Halomonas sulfidaeris Strain Esulfide1 Isolated from a Metal Sulfide Rock at a Depth of 2,200 Meters, Obtained Using Nanopore Sequencing.</title>
        <authorList>
            <person name="Saito M."/>
            <person name="Nishigata A."/>
            <person name="Galipon J."/>
            <person name="Arakawa K."/>
        </authorList>
    </citation>
    <scope>NUCLEOTIDE SEQUENCE [LARGE SCALE GENOMIC DNA]</scope>
    <source>
        <strain evidence="1 2">ATCC BAA-803</strain>
    </source>
</reference>
<sequence>MPRGTAMTFISHAIEVALTRLTEELIANHTHRADTVVCAQGTFYRTEVRLVPIKANELAQHLAE</sequence>
<dbReference type="KEGG" id="hsr:HSBAA_48560"/>
<accession>A0A455UBF3</accession>
<protein>
    <submittedName>
        <fullName evidence="1">Uncharacterized protein</fullName>
    </submittedName>
</protein>
<gene>
    <name evidence="1" type="ORF">HSBAA_48560</name>
</gene>
<name>A0A455UBF3_9GAMM</name>
<organism evidence="1 2">
    <name type="scientific">Vreelandella sulfidaeris</name>
    <dbReference type="NCBI Taxonomy" id="115553"/>
    <lineage>
        <taxon>Bacteria</taxon>
        <taxon>Pseudomonadati</taxon>
        <taxon>Pseudomonadota</taxon>
        <taxon>Gammaproteobacteria</taxon>
        <taxon>Oceanospirillales</taxon>
        <taxon>Halomonadaceae</taxon>
        <taxon>Vreelandella</taxon>
    </lineage>
</organism>
<dbReference type="EMBL" id="AP019514">
    <property type="protein sequence ID" value="BBI63550.1"/>
    <property type="molecule type" value="Genomic_DNA"/>
</dbReference>
<dbReference type="Proteomes" id="UP000320231">
    <property type="component" value="Chromosome"/>
</dbReference>
<dbReference type="AlphaFoldDB" id="A0A455UBF3"/>
<evidence type="ECO:0000313" key="2">
    <source>
        <dbReference type="Proteomes" id="UP000320231"/>
    </source>
</evidence>
<evidence type="ECO:0000313" key="1">
    <source>
        <dbReference type="EMBL" id="BBI63550.1"/>
    </source>
</evidence>
<proteinExistence type="predicted"/>